<dbReference type="SUPFAM" id="SSF56112">
    <property type="entry name" value="Protein kinase-like (PK-like)"/>
    <property type="match status" value="1"/>
</dbReference>
<keyword evidence="3" id="KW-1185">Reference proteome</keyword>
<accession>A0ABP1AEF9</accession>
<dbReference type="EMBL" id="OZ023712">
    <property type="protein sequence ID" value="CAK9860837.1"/>
    <property type="molecule type" value="Genomic_DNA"/>
</dbReference>
<evidence type="ECO:0000259" key="1">
    <source>
        <dbReference type="PROSITE" id="PS50011"/>
    </source>
</evidence>
<protein>
    <recommendedName>
        <fullName evidence="1">Protein kinase domain-containing protein</fullName>
    </recommendedName>
</protein>
<dbReference type="Gene3D" id="1.10.510.10">
    <property type="entry name" value="Transferase(Phosphotransferase) domain 1"/>
    <property type="match status" value="1"/>
</dbReference>
<evidence type="ECO:0000313" key="3">
    <source>
        <dbReference type="Proteomes" id="UP001497522"/>
    </source>
</evidence>
<gene>
    <name evidence="2" type="ORF">CSSPJE1EN2_LOCUS3832</name>
</gene>
<dbReference type="InterPro" id="IPR051681">
    <property type="entry name" value="Ser/Thr_Kinases-Pseudokinases"/>
</dbReference>
<dbReference type="PROSITE" id="PS50011">
    <property type="entry name" value="PROTEIN_KINASE_DOM"/>
    <property type="match status" value="1"/>
</dbReference>
<reference evidence="2" key="1">
    <citation type="submission" date="2024-03" db="EMBL/GenBank/DDBJ databases">
        <authorList>
            <consortium name="ELIXIR-Norway"/>
            <consortium name="Elixir Norway"/>
        </authorList>
    </citation>
    <scope>NUCLEOTIDE SEQUENCE</scope>
</reference>
<dbReference type="Gene3D" id="3.30.420.40">
    <property type="match status" value="1"/>
</dbReference>
<dbReference type="PANTHER" id="PTHR44329:SF260">
    <property type="entry name" value="PROTEIN KINASE DOMAIN-CONTAINING PROTEIN"/>
    <property type="match status" value="1"/>
</dbReference>
<evidence type="ECO:0000313" key="2">
    <source>
        <dbReference type="EMBL" id="CAK9860837.1"/>
    </source>
</evidence>
<dbReference type="InterPro" id="IPR000719">
    <property type="entry name" value="Prot_kinase_dom"/>
</dbReference>
<sequence>MKFWRRKTILTSIEPLQLPPSGAGGRKQEAVVGLHLGTSYSSYAFARKSNPEVIITNYVSSSEPFRNAAILTAIYYKPEVGVENGDLHFRSWGYEARKEFTKDLAAVRKLRQQAATSVNVQSSGEMPVLGFYITPLKQHVSSSDAGPSSPSKLPPGLTLNRVISDYLRAMGKFILLQLQHYCFSYSLSMEDVQWSVARVRTGMGYIDVKVADFGLAKAKLMSSTAAKQTKDIGTTPYRAPELYTQEEEIAKKNYPPKADVYSYGITCAEILTGNIPFPHSKYRRADLLQIILKGDRPPLPDDCPTLLANLITRCWDTDPCNRPGFLQVCNELLDFKRSNMMI</sequence>
<dbReference type="Pfam" id="PF07714">
    <property type="entry name" value="PK_Tyr_Ser-Thr"/>
    <property type="match status" value="1"/>
</dbReference>
<proteinExistence type="predicted"/>
<dbReference type="InterPro" id="IPR011009">
    <property type="entry name" value="Kinase-like_dom_sf"/>
</dbReference>
<dbReference type="Proteomes" id="UP001497522">
    <property type="component" value="Chromosome 11"/>
</dbReference>
<dbReference type="InterPro" id="IPR001245">
    <property type="entry name" value="Ser-Thr/Tyr_kinase_cat_dom"/>
</dbReference>
<dbReference type="PANTHER" id="PTHR44329">
    <property type="entry name" value="SERINE/THREONINE-PROTEIN KINASE TNNI3K-RELATED"/>
    <property type="match status" value="1"/>
</dbReference>
<feature type="domain" description="Protein kinase" evidence="1">
    <location>
        <begin position="1"/>
        <end position="333"/>
    </location>
</feature>
<name>A0ABP1AEF9_9BRYO</name>
<organism evidence="2 3">
    <name type="scientific">Sphagnum jensenii</name>
    <dbReference type="NCBI Taxonomy" id="128206"/>
    <lineage>
        <taxon>Eukaryota</taxon>
        <taxon>Viridiplantae</taxon>
        <taxon>Streptophyta</taxon>
        <taxon>Embryophyta</taxon>
        <taxon>Bryophyta</taxon>
        <taxon>Sphagnophytina</taxon>
        <taxon>Sphagnopsida</taxon>
        <taxon>Sphagnales</taxon>
        <taxon>Sphagnaceae</taxon>
        <taxon>Sphagnum</taxon>
    </lineage>
</organism>